<reference evidence="2 3" key="1">
    <citation type="submission" date="2021-03" db="EMBL/GenBank/DDBJ databases">
        <title>Genomic Encyclopedia of Type Strains, Phase IV (KMG-IV): sequencing the most valuable type-strain genomes for metagenomic binning, comparative biology and taxonomic classification.</title>
        <authorList>
            <person name="Goeker M."/>
        </authorList>
    </citation>
    <scope>NUCLEOTIDE SEQUENCE [LARGE SCALE GENOMIC DNA]</scope>
    <source>
        <strain evidence="2 3">DSM 101953</strain>
    </source>
</reference>
<keyword evidence="1" id="KW-0472">Membrane</keyword>
<protein>
    <submittedName>
        <fullName evidence="2">Fructoselysine-6-P-deglycase FrlB-like protein</fullName>
    </submittedName>
</protein>
<feature type="transmembrane region" description="Helical" evidence="1">
    <location>
        <begin position="21"/>
        <end position="41"/>
    </location>
</feature>
<comment type="caution">
    <text evidence="2">The sequence shown here is derived from an EMBL/GenBank/DDBJ whole genome shotgun (WGS) entry which is preliminary data.</text>
</comment>
<keyword evidence="1" id="KW-1133">Transmembrane helix</keyword>
<evidence type="ECO:0000313" key="3">
    <source>
        <dbReference type="Proteomes" id="UP000773462"/>
    </source>
</evidence>
<name>A0ABS4P0J2_9BACL</name>
<sequence length="71" mass="8113">MKKKNPDLSELDQIAREKRKVQFYLRLMLGLGSSCGVMVPIEPFFTTLNELSAQETALIQKQAKEQSDQLE</sequence>
<keyword evidence="1" id="KW-0812">Transmembrane</keyword>
<gene>
    <name evidence="2" type="ORF">J2Z70_006025</name>
</gene>
<dbReference type="Proteomes" id="UP000773462">
    <property type="component" value="Unassembled WGS sequence"/>
</dbReference>
<organism evidence="2 3">
    <name type="scientific">Paenibacillus silagei</name>
    <dbReference type="NCBI Taxonomy" id="1670801"/>
    <lineage>
        <taxon>Bacteria</taxon>
        <taxon>Bacillati</taxon>
        <taxon>Bacillota</taxon>
        <taxon>Bacilli</taxon>
        <taxon>Bacillales</taxon>
        <taxon>Paenibacillaceae</taxon>
        <taxon>Paenibacillus</taxon>
    </lineage>
</organism>
<proteinExistence type="predicted"/>
<dbReference type="EMBL" id="JAGGLV010000031">
    <property type="protein sequence ID" value="MBP2115826.1"/>
    <property type="molecule type" value="Genomic_DNA"/>
</dbReference>
<evidence type="ECO:0000313" key="2">
    <source>
        <dbReference type="EMBL" id="MBP2115826.1"/>
    </source>
</evidence>
<keyword evidence="3" id="KW-1185">Reference proteome</keyword>
<evidence type="ECO:0000256" key="1">
    <source>
        <dbReference type="SAM" id="Phobius"/>
    </source>
</evidence>
<dbReference type="RefSeq" id="WP_209879003.1">
    <property type="nucleotide sequence ID" value="NZ_JAGGLV010000031.1"/>
</dbReference>
<accession>A0ABS4P0J2</accession>